<evidence type="ECO:0000256" key="1">
    <source>
        <dbReference type="SAM" id="Phobius"/>
    </source>
</evidence>
<dbReference type="STRING" id="760192.Halhy_3838"/>
<dbReference type="KEGG" id="hhy:Halhy_3838"/>
<keyword evidence="1" id="KW-0812">Transmembrane</keyword>
<name>F4L283_HALH1</name>
<gene>
    <name evidence="2" type="ordered locus">Halhy_3838</name>
</gene>
<evidence type="ECO:0000313" key="2">
    <source>
        <dbReference type="EMBL" id="AEE51690.1"/>
    </source>
</evidence>
<sequence length="151" mass="17292">MSENLLEYISVLLSSSFKFLFGPLQGKAYGLPWLLTAALTAAGMMLSVVVFTYFGQYLKQRFFKTKRVFTPHNRRKVTLWRKYGIIGVALFTPLFLTPIGGTLVANAFGEKREKIFFWMSIFASVWGILITLMVYEAGDILQGWFHHPRLP</sequence>
<feature type="transmembrane region" description="Helical" evidence="1">
    <location>
        <begin position="83"/>
        <end position="109"/>
    </location>
</feature>
<reference key="2">
    <citation type="submission" date="2011-04" db="EMBL/GenBank/DDBJ databases">
        <title>Complete sequence of chromosome of Haliscomenobacter hydrossis DSM 1100.</title>
        <authorList>
            <consortium name="US DOE Joint Genome Institute (JGI-PGF)"/>
            <person name="Lucas S."/>
            <person name="Han J."/>
            <person name="Lapidus A."/>
            <person name="Bruce D."/>
            <person name="Goodwin L."/>
            <person name="Pitluck S."/>
            <person name="Peters L."/>
            <person name="Kyrpides N."/>
            <person name="Mavromatis K."/>
            <person name="Ivanova N."/>
            <person name="Ovchinnikova G."/>
            <person name="Pagani I."/>
            <person name="Daligault H."/>
            <person name="Detter J.C."/>
            <person name="Han C."/>
            <person name="Land M."/>
            <person name="Hauser L."/>
            <person name="Markowitz V."/>
            <person name="Cheng J.-F."/>
            <person name="Hugenholtz P."/>
            <person name="Woyke T."/>
            <person name="Wu D."/>
            <person name="Verbarg S."/>
            <person name="Frueling A."/>
            <person name="Brambilla E."/>
            <person name="Klenk H.-P."/>
            <person name="Eisen J.A."/>
        </authorList>
    </citation>
    <scope>NUCLEOTIDE SEQUENCE</scope>
    <source>
        <strain>DSM 1100</strain>
    </source>
</reference>
<dbReference type="HOGENOM" id="CLU_127575_0_0_10"/>
<dbReference type="EMBL" id="CP002691">
    <property type="protein sequence ID" value="AEE51690.1"/>
    <property type="molecule type" value="Genomic_DNA"/>
</dbReference>
<accession>F4L283</accession>
<keyword evidence="3" id="KW-1185">Reference proteome</keyword>
<feature type="transmembrane region" description="Helical" evidence="1">
    <location>
        <begin position="115"/>
        <end position="135"/>
    </location>
</feature>
<feature type="transmembrane region" description="Helical" evidence="1">
    <location>
        <begin position="33"/>
        <end position="54"/>
    </location>
</feature>
<evidence type="ECO:0008006" key="4">
    <source>
        <dbReference type="Google" id="ProtNLM"/>
    </source>
</evidence>
<keyword evidence="1" id="KW-0472">Membrane</keyword>
<dbReference type="OrthoDB" id="1467737at2"/>
<proteinExistence type="predicted"/>
<dbReference type="RefSeq" id="WP_013766229.1">
    <property type="nucleotide sequence ID" value="NC_015510.1"/>
</dbReference>
<dbReference type="AlphaFoldDB" id="F4L283"/>
<dbReference type="Proteomes" id="UP000008461">
    <property type="component" value="Chromosome"/>
</dbReference>
<organism evidence="2 3">
    <name type="scientific">Haliscomenobacter hydrossis (strain ATCC 27775 / DSM 1100 / LMG 10767 / O)</name>
    <dbReference type="NCBI Taxonomy" id="760192"/>
    <lineage>
        <taxon>Bacteria</taxon>
        <taxon>Pseudomonadati</taxon>
        <taxon>Bacteroidota</taxon>
        <taxon>Saprospiria</taxon>
        <taxon>Saprospirales</taxon>
        <taxon>Haliscomenobacteraceae</taxon>
        <taxon>Haliscomenobacter</taxon>
    </lineage>
</organism>
<dbReference type="eggNOG" id="ENOG5033075">
    <property type="taxonomic scope" value="Bacteria"/>
</dbReference>
<reference evidence="2 3" key="1">
    <citation type="journal article" date="2011" name="Stand. Genomic Sci.">
        <title>Complete genome sequence of Haliscomenobacter hydrossis type strain (O).</title>
        <authorList>
            <consortium name="US DOE Joint Genome Institute (JGI-PGF)"/>
            <person name="Daligault H."/>
            <person name="Lapidus A."/>
            <person name="Zeytun A."/>
            <person name="Nolan M."/>
            <person name="Lucas S."/>
            <person name="Del Rio T.G."/>
            <person name="Tice H."/>
            <person name="Cheng J.F."/>
            <person name="Tapia R."/>
            <person name="Han C."/>
            <person name="Goodwin L."/>
            <person name="Pitluck S."/>
            <person name="Liolios K."/>
            <person name="Pagani I."/>
            <person name="Ivanova N."/>
            <person name="Huntemann M."/>
            <person name="Mavromatis K."/>
            <person name="Mikhailova N."/>
            <person name="Pati A."/>
            <person name="Chen A."/>
            <person name="Palaniappan K."/>
            <person name="Land M."/>
            <person name="Hauser L."/>
            <person name="Brambilla E.M."/>
            <person name="Rohde M."/>
            <person name="Verbarg S."/>
            <person name="Goker M."/>
            <person name="Bristow J."/>
            <person name="Eisen J.A."/>
            <person name="Markowitz V."/>
            <person name="Hugenholtz P."/>
            <person name="Kyrpides N.C."/>
            <person name="Klenk H.P."/>
            <person name="Woyke T."/>
        </authorList>
    </citation>
    <scope>NUCLEOTIDE SEQUENCE [LARGE SCALE GENOMIC DNA]</scope>
    <source>
        <strain evidence="3">ATCC 27775 / DSM 1100 / LMG 10767 / O</strain>
    </source>
</reference>
<keyword evidence="1" id="KW-1133">Transmembrane helix</keyword>
<evidence type="ECO:0000313" key="3">
    <source>
        <dbReference type="Proteomes" id="UP000008461"/>
    </source>
</evidence>
<protein>
    <recommendedName>
        <fullName evidence="4">Small multi-drug export protein</fullName>
    </recommendedName>
</protein>